<dbReference type="OrthoDB" id="7926501at2"/>
<dbReference type="AlphaFoldDB" id="A0A7Z7I8N6"/>
<dbReference type="PANTHER" id="PTHR38459:SF1">
    <property type="entry name" value="PROPHAGE BACTOPRENOL-LINKED GLUCOSE TRANSLOCASE HOMOLOG"/>
    <property type="match status" value="1"/>
</dbReference>
<feature type="transmembrane region" description="Helical" evidence="6">
    <location>
        <begin position="69"/>
        <end position="90"/>
    </location>
</feature>
<dbReference type="GO" id="GO:0000271">
    <property type="term" value="P:polysaccharide biosynthetic process"/>
    <property type="evidence" value="ECO:0007669"/>
    <property type="project" value="InterPro"/>
</dbReference>
<dbReference type="Proteomes" id="UP000219522">
    <property type="component" value="Unassembled WGS sequence"/>
</dbReference>
<gene>
    <name evidence="8" type="ORF">SAMN05446927_4025</name>
</gene>
<reference evidence="8 9" key="1">
    <citation type="submission" date="2017-09" db="EMBL/GenBank/DDBJ databases">
        <authorList>
            <person name="Varghese N."/>
            <person name="Submissions S."/>
        </authorList>
    </citation>
    <scope>NUCLEOTIDE SEQUENCE [LARGE SCALE GENOMIC DNA]</scope>
    <source>
        <strain evidence="8 9">OK806</strain>
    </source>
</reference>
<evidence type="ECO:0000256" key="3">
    <source>
        <dbReference type="ARBA" id="ARBA00022692"/>
    </source>
</evidence>
<evidence type="ECO:0000256" key="4">
    <source>
        <dbReference type="ARBA" id="ARBA00022989"/>
    </source>
</evidence>
<accession>A0A7Z7I8N6</accession>
<evidence type="ECO:0000313" key="8">
    <source>
        <dbReference type="EMBL" id="SOE80781.1"/>
    </source>
</evidence>
<evidence type="ECO:0000259" key="7">
    <source>
        <dbReference type="Pfam" id="PF04138"/>
    </source>
</evidence>
<evidence type="ECO:0000256" key="1">
    <source>
        <dbReference type="ARBA" id="ARBA00004141"/>
    </source>
</evidence>
<comment type="subcellular location">
    <subcellularLocation>
        <location evidence="1">Membrane</location>
        <topology evidence="1">Multi-pass membrane protein</topology>
    </subcellularLocation>
</comment>
<keyword evidence="4 6" id="KW-1133">Transmembrane helix</keyword>
<comment type="caution">
    <text evidence="8">The sequence shown here is derived from an EMBL/GenBank/DDBJ whole genome shotgun (WGS) entry which is preliminary data.</text>
</comment>
<protein>
    <submittedName>
        <fullName evidence="8">Flippase GtrA (Transmembrane translocase of bactoprenol-linked glucose)</fullName>
    </submittedName>
</protein>
<dbReference type="Pfam" id="PF04138">
    <property type="entry name" value="GtrA_DPMS_TM"/>
    <property type="match status" value="1"/>
</dbReference>
<dbReference type="RefSeq" id="WP_062644033.1">
    <property type="nucleotide sequence ID" value="NZ_FCOG02000266.1"/>
</dbReference>
<keyword evidence="3 6" id="KW-0812">Transmembrane</keyword>
<evidence type="ECO:0000256" key="6">
    <source>
        <dbReference type="SAM" id="Phobius"/>
    </source>
</evidence>
<dbReference type="GO" id="GO:0005886">
    <property type="term" value="C:plasma membrane"/>
    <property type="evidence" value="ECO:0007669"/>
    <property type="project" value="TreeGrafter"/>
</dbReference>
<dbReference type="InterPro" id="IPR007267">
    <property type="entry name" value="GtrA_DPMS_TM"/>
</dbReference>
<organism evidence="8 9">
    <name type="scientific">Caballeronia arationis</name>
    <dbReference type="NCBI Taxonomy" id="1777142"/>
    <lineage>
        <taxon>Bacteria</taxon>
        <taxon>Pseudomonadati</taxon>
        <taxon>Pseudomonadota</taxon>
        <taxon>Betaproteobacteria</taxon>
        <taxon>Burkholderiales</taxon>
        <taxon>Burkholderiaceae</taxon>
        <taxon>Caballeronia</taxon>
    </lineage>
</organism>
<evidence type="ECO:0000256" key="5">
    <source>
        <dbReference type="ARBA" id="ARBA00023136"/>
    </source>
</evidence>
<keyword evidence="9" id="KW-1185">Reference proteome</keyword>
<name>A0A7Z7I8N6_9BURK</name>
<keyword evidence="5 6" id="KW-0472">Membrane</keyword>
<dbReference type="InterPro" id="IPR051401">
    <property type="entry name" value="GtrA_CellWall_Glycosyl"/>
</dbReference>
<dbReference type="PANTHER" id="PTHR38459">
    <property type="entry name" value="PROPHAGE BACTOPRENOL-LINKED GLUCOSE TRANSLOCASE HOMOLOG"/>
    <property type="match status" value="1"/>
</dbReference>
<evidence type="ECO:0000313" key="9">
    <source>
        <dbReference type="Proteomes" id="UP000219522"/>
    </source>
</evidence>
<comment type="similarity">
    <text evidence="2">Belongs to the GtrA family.</text>
</comment>
<feature type="transmembrane region" description="Helical" evidence="6">
    <location>
        <begin position="30"/>
        <end position="49"/>
    </location>
</feature>
<proteinExistence type="inferred from homology"/>
<feature type="transmembrane region" description="Helical" evidence="6">
    <location>
        <begin position="5"/>
        <end position="24"/>
    </location>
</feature>
<dbReference type="EMBL" id="OCSU01000002">
    <property type="protein sequence ID" value="SOE80781.1"/>
    <property type="molecule type" value="Genomic_DNA"/>
</dbReference>
<evidence type="ECO:0000256" key="2">
    <source>
        <dbReference type="ARBA" id="ARBA00009399"/>
    </source>
</evidence>
<sequence>MKQEFVRFAIAGGIGFAVDAGILYGMLAIGAGYFVGRLVSFLAAVWTTWQINRRFTFVPNNSGTRWQEWWRYLSAMLGGGSVNYAAYSVTVMLLPSTPLKPLFAVAVGSIVGMIVNFLSAKLWVFKKR</sequence>
<feature type="domain" description="GtrA/DPMS transmembrane" evidence="7">
    <location>
        <begin position="7"/>
        <end position="125"/>
    </location>
</feature>
<feature type="transmembrane region" description="Helical" evidence="6">
    <location>
        <begin position="102"/>
        <end position="124"/>
    </location>
</feature>